<dbReference type="PANTHER" id="PTHR35789">
    <property type="entry name" value="SPORE GERMINATION PROTEIN B3"/>
    <property type="match status" value="1"/>
</dbReference>
<evidence type="ECO:0000256" key="2">
    <source>
        <dbReference type="ARBA" id="ARBA00007886"/>
    </source>
</evidence>
<evidence type="ECO:0000259" key="9">
    <source>
        <dbReference type="Pfam" id="PF25198"/>
    </source>
</evidence>
<sequence length="389" mass="43928">MKRILHLIFFLGMLVLLTGCWDRVEINDQAIITATAIDQDDNGKVEITLQIFIPKSFSTGGSGGPGSTGPVTFNTSQRGDNIADALSKIQGKLSRKLFWGQCKVFIFGEEVAKSGIKNHIDYLLRQPQPRERALLFVASKAKKALEMPAVLERYSSEGIKEQSKLTTGIKVTLQDFDEMLVGNSSAASLPYLKISKEKHMQGQTNNYAHIYGTAIFKKDKMIGKMSERETRGLLWIKDELRDYTVTIKIDDDHHGEISLNPVSAQIHLIPKIQNNKWSMIVKIKTEGAIALNTTNLDITKAKAIKTIEKAYEKKIHGRVKLAVDLMQDKLNADIVDFAKEFHRKYPKEWEKVEKNWNEKFPEVDVVIDVNAHVKRQGYINDSAGRKKSD</sequence>
<dbReference type="PANTHER" id="PTHR35789:SF1">
    <property type="entry name" value="SPORE GERMINATION PROTEIN B3"/>
    <property type="match status" value="1"/>
</dbReference>
<dbReference type="Gene3D" id="6.20.190.10">
    <property type="entry name" value="Nutrient germinant receptor protein C, domain 1"/>
    <property type="match status" value="1"/>
</dbReference>
<evidence type="ECO:0000256" key="3">
    <source>
        <dbReference type="ARBA" id="ARBA00022544"/>
    </source>
</evidence>
<name>A0ABU0D5P0_9BACI</name>
<comment type="similarity">
    <text evidence="2">Belongs to the GerABKC lipoprotein family.</text>
</comment>
<keyword evidence="5" id="KW-0472">Membrane</keyword>
<organism evidence="10 11">
    <name type="scientific">Lederbergia wuyishanensis</name>
    <dbReference type="NCBI Taxonomy" id="1347903"/>
    <lineage>
        <taxon>Bacteria</taxon>
        <taxon>Bacillati</taxon>
        <taxon>Bacillota</taxon>
        <taxon>Bacilli</taxon>
        <taxon>Bacillales</taxon>
        <taxon>Bacillaceae</taxon>
        <taxon>Lederbergia</taxon>
    </lineage>
</organism>
<dbReference type="Pfam" id="PF25198">
    <property type="entry name" value="Spore_GerAC_N"/>
    <property type="match status" value="1"/>
</dbReference>
<dbReference type="Pfam" id="PF05504">
    <property type="entry name" value="Spore_GerAC"/>
    <property type="match status" value="1"/>
</dbReference>
<dbReference type="InterPro" id="IPR046953">
    <property type="entry name" value="Spore_GerAC-like_C"/>
</dbReference>
<evidence type="ECO:0000256" key="5">
    <source>
        <dbReference type="ARBA" id="ARBA00023136"/>
    </source>
</evidence>
<evidence type="ECO:0000256" key="4">
    <source>
        <dbReference type="ARBA" id="ARBA00022729"/>
    </source>
</evidence>
<dbReference type="InterPro" id="IPR008844">
    <property type="entry name" value="Spore_GerAC-like"/>
</dbReference>
<feature type="domain" description="Spore germination protein N-terminal" evidence="9">
    <location>
        <begin position="22"/>
        <end position="194"/>
    </location>
</feature>
<gene>
    <name evidence="10" type="ORF">J2S14_002565</name>
</gene>
<proteinExistence type="inferred from homology"/>
<dbReference type="PROSITE" id="PS51257">
    <property type="entry name" value="PROKAR_LIPOPROTEIN"/>
    <property type="match status" value="1"/>
</dbReference>
<dbReference type="Proteomes" id="UP001232343">
    <property type="component" value="Unassembled WGS sequence"/>
</dbReference>
<evidence type="ECO:0000256" key="1">
    <source>
        <dbReference type="ARBA" id="ARBA00004635"/>
    </source>
</evidence>
<keyword evidence="6" id="KW-0564">Palmitate</keyword>
<dbReference type="NCBIfam" id="TIGR02887">
    <property type="entry name" value="spore_ger_x_C"/>
    <property type="match status" value="1"/>
</dbReference>
<evidence type="ECO:0000256" key="6">
    <source>
        <dbReference type="ARBA" id="ARBA00023139"/>
    </source>
</evidence>
<comment type="caution">
    <text evidence="10">The sequence shown here is derived from an EMBL/GenBank/DDBJ whole genome shotgun (WGS) entry which is preliminary data.</text>
</comment>
<keyword evidence="4" id="KW-0732">Signal</keyword>
<comment type="subcellular location">
    <subcellularLocation>
        <location evidence="1">Membrane</location>
        <topology evidence="1">Lipid-anchor</topology>
    </subcellularLocation>
</comment>
<evidence type="ECO:0000259" key="8">
    <source>
        <dbReference type="Pfam" id="PF05504"/>
    </source>
</evidence>
<dbReference type="Gene3D" id="3.30.300.210">
    <property type="entry name" value="Nutrient germinant receptor protein C, domain 3"/>
    <property type="match status" value="1"/>
</dbReference>
<reference evidence="10 11" key="1">
    <citation type="submission" date="2023-07" db="EMBL/GenBank/DDBJ databases">
        <title>Genomic Encyclopedia of Type Strains, Phase IV (KMG-IV): sequencing the most valuable type-strain genomes for metagenomic binning, comparative biology and taxonomic classification.</title>
        <authorList>
            <person name="Goeker M."/>
        </authorList>
    </citation>
    <scope>NUCLEOTIDE SEQUENCE [LARGE SCALE GENOMIC DNA]</scope>
    <source>
        <strain evidence="10 11">DSM 27848</strain>
    </source>
</reference>
<keyword evidence="3" id="KW-0309">Germination</keyword>
<evidence type="ECO:0000313" key="10">
    <source>
        <dbReference type="EMBL" id="MDQ0343730.1"/>
    </source>
</evidence>
<keyword evidence="11" id="KW-1185">Reference proteome</keyword>
<feature type="domain" description="Spore germination GerAC-like C-terminal" evidence="8">
    <location>
        <begin position="212"/>
        <end position="377"/>
    </location>
</feature>
<accession>A0ABU0D5P0</accession>
<evidence type="ECO:0000256" key="7">
    <source>
        <dbReference type="ARBA" id="ARBA00023288"/>
    </source>
</evidence>
<protein>
    <submittedName>
        <fullName evidence="10">Spore germination protein KC</fullName>
    </submittedName>
</protein>
<evidence type="ECO:0000313" key="11">
    <source>
        <dbReference type="Proteomes" id="UP001232343"/>
    </source>
</evidence>
<dbReference type="EMBL" id="JAUSUO010000006">
    <property type="protein sequence ID" value="MDQ0343730.1"/>
    <property type="molecule type" value="Genomic_DNA"/>
</dbReference>
<dbReference type="RefSeq" id="WP_244681922.1">
    <property type="nucleotide sequence ID" value="NZ_JALIRM010000009.1"/>
</dbReference>
<dbReference type="InterPro" id="IPR057336">
    <property type="entry name" value="GerAC_N"/>
</dbReference>
<dbReference type="InterPro" id="IPR038501">
    <property type="entry name" value="Spore_GerAC_C_sf"/>
</dbReference>
<keyword evidence="7" id="KW-0449">Lipoprotein</keyword>